<dbReference type="OrthoDB" id="9773957at2"/>
<feature type="transmembrane region" description="Helical" evidence="6">
    <location>
        <begin position="50"/>
        <end position="70"/>
    </location>
</feature>
<feature type="transmembrane region" description="Helical" evidence="6">
    <location>
        <begin position="361"/>
        <end position="380"/>
    </location>
</feature>
<dbReference type="GO" id="GO:0016020">
    <property type="term" value="C:membrane"/>
    <property type="evidence" value="ECO:0007669"/>
    <property type="project" value="UniProtKB-SubCell"/>
</dbReference>
<organism evidence="8 9">
    <name type="scientific">Sodalis ligni</name>
    <dbReference type="NCBI Taxonomy" id="2697027"/>
    <lineage>
        <taxon>Bacteria</taxon>
        <taxon>Pseudomonadati</taxon>
        <taxon>Pseudomonadota</taxon>
        <taxon>Gammaproteobacteria</taxon>
        <taxon>Enterobacterales</taxon>
        <taxon>Bruguierivoracaceae</taxon>
        <taxon>Sodalis</taxon>
    </lineage>
</organism>
<evidence type="ECO:0000256" key="4">
    <source>
        <dbReference type="ARBA" id="ARBA00022989"/>
    </source>
</evidence>
<keyword evidence="2" id="KW-0813">Transport</keyword>
<evidence type="ECO:0000256" key="2">
    <source>
        <dbReference type="ARBA" id="ARBA00022448"/>
    </source>
</evidence>
<evidence type="ECO:0000259" key="7">
    <source>
        <dbReference type="PROSITE" id="PS50850"/>
    </source>
</evidence>
<evidence type="ECO:0000256" key="5">
    <source>
        <dbReference type="ARBA" id="ARBA00023136"/>
    </source>
</evidence>
<feature type="domain" description="Major facilitator superfamily (MFS) profile" evidence="7">
    <location>
        <begin position="17"/>
        <end position="424"/>
    </location>
</feature>
<comment type="caution">
    <text evidence="8">The sequence shown here is derived from an EMBL/GenBank/DDBJ whole genome shotgun (WGS) entry which is preliminary data.</text>
</comment>
<feature type="transmembrane region" description="Helical" evidence="6">
    <location>
        <begin position="278"/>
        <end position="297"/>
    </location>
</feature>
<feature type="transmembrane region" description="Helical" evidence="6">
    <location>
        <begin position="12"/>
        <end position="30"/>
    </location>
</feature>
<keyword evidence="9" id="KW-1185">Reference proteome</keyword>
<name>A0A4V6NFL7_9GAMM</name>
<feature type="transmembrane region" description="Helical" evidence="6">
    <location>
        <begin position="177"/>
        <end position="197"/>
    </location>
</feature>
<dbReference type="Gene3D" id="1.20.1250.20">
    <property type="entry name" value="MFS general substrate transporter like domains"/>
    <property type="match status" value="2"/>
</dbReference>
<sequence length="441" mass="48155">MTIDLGTSTISKLNLKIIPFIILCYFISNLDKTNISVAALQMNADLGLTTSMYGLGVGMFYISYILFEVPSNIIMTRVGAKLWIARIMITWGLVSTGMGFVHTPTQLYIMRFLLGMAEAGFAPGIIYYISCWFPKSNRARAMSFFYMGSVLASIIGLPISGSILGMHGLADIAGWRWLFFIEGTPAVIMGILVLFYLSDTPEKAHWLSAEQKGWLKNKLEQDNAGAVVDKNHSWGSAFKNKVVWLLSLVWFLQAFCSIGITLFLPLILKSMAADKSNFVISLLAAVPFVFACLFMYLNGRHSDTTKERPLHLGVPLIISGVLLAISIYCANLWLAYILLVLTVGFNFALTPIFWAVTTEKLTGVAAAASIAFINAIANFAGLGLPPLLGKIKDVTNSYHYGLLIIAVALIIGGIVGIFVARTRAPAVEGNPLPSVDERARS</sequence>
<evidence type="ECO:0000256" key="1">
    <source>
        <dbReference type="ARBA" id="ARBA00004141"/>
    </source>
</evidence>
<evidence type="ECO:0000313" key="8">
    <source>
        <dbReference type="EMBL" id="TCL02838.1"/>
    </source>
</evidence>
<dbReference type="InterPro" id="IPR036259">
    <property type="entry name" value="MFS_trans_sf"/>
</dbReference>
<dbReference type="PROSITE" id="PS50850">
    <property type="entry name" value="MFS"/>
    <property type="match status" value="1"/>
</dbReference>
<dbReference type="AlphaFoldDB" id="A0A4V6NFL7"/>
<dbReference type="GO" id="GO:0022857">
    <property type="term" value="F:transmembrane transporter activity"/>
    <property type="evidence" value="ECO:0007669"/>
    <property type="project" value="InterPro"/>
</dbReference>
<dbReference type="Pfam" id="PF07690">
    <property type="entry name" value="MFS_1"/>
    <property type="match status" value="1"/>
</dbReference>
<comment type="subcellular location">
    <subcellularLocation>
        <location evidence="1">Membrane</location>
        <topology evidence="1">Multi-pass membrane protein</topology>
    </subcellularLocation>
</comment>
<evidence type="ECO:0000313" key="9">
    <source>
        <dbReference type="Proteomes" id="UP000294555"/>
    </source>
</evidence>
<dbReference type="PANTHER" id="PTHR43791:SF36">
    <property type="entry name" value="TRANSPORTER, PUTATIVE (AFU_ORTHOLOGUE AFUA_6G08340)-RELATED"/>
    <property type="match status" value="1"/>
</dbReference>
<gene>
    <name evidence="8" type="ORF">EZJ58_0875</name>
</gene>
<feature type="transmembrane region" description="Helical" evidence="6">
    <location>
        <begin position="334"/>
        <end position="354"/>
    </location>
</feature>
<feature type="transmembrane region" description="Helical" evidence="6">
    <location>
        <begin position="309"/>
        <end position="328"/>
    </location>
</feature>
<proteinExistence type="predicted"/>
<keyword evidence="4 6" id="KW-1133">Transmembrane helix</keyword>
<accession>A0A4V6NFL7</accession>
<feature type="transmembrane region" description="Helical" evidence="6">
    <location>
        <begin position="108"/>
        <end position="129"/>
    </location>
</feature>
<feature type="transmembrane region" description="Helical" evidence="6">
    <location>
        <begin position="242"/>
        <end position="266"/>
    </location>
</feature>
<dbReference type="CDD" id="cd17319">
    <property type="entry name" value="MFS_ExuT_GudP_like"/>
    <property type="match status" value="1"/>
</dbReference>
<dbReference type="SUPFAM" id="SSF103473">
    <property type="entry name" value="MFS general substrate transporter"/>
    <property type="match status" value="1"/>
</dbReference>
<feature type="transmembrane region" description="Helical" evidence="6">
    <location>
        <begin position="141"/>
        <end position="165"/>
    </location>
</feature>
<evidence type="ECO:0000256" key="3">
    <source>
        <dbReference type="ARBA" id="ARBA00022692"/>
    </source>
</evidence>
<evidence type="ECO:0000256" key="6">
    <source>
        <dbReference type="SAM" id="Phobius"/>
    </source>
</evidence>
<feature type="transmembrane region" description="Helical" evidence="6">
    <location>
        <begin position="82"/>
        <end position="102"/>
    </location>
</feature>
<keyword evidence="3 6" id="KW-0812">Transmembrane</keyword>
<dbReference type="FunFam" id="1.20.1250.20:FF:000018">
    <property type="entry name" value="MFS transporter permease"/>
    <property type="match status" value="1"/>
</dbReference>
<dbReference type="RefSeq" id="WP_132921758.1">
    <property type="nucleotide sequence ID" value="NZ_SJOI01000001.1"/>
</dbReference>
<dbReference type="Proteomes" id="UP000294555">
    <property type="component" value="Unassembled WGS sequence"/>
</dbReference>
<dbReference type="PANTHER" id="PTHR43791">
    <property type="entry name" value="PERMEASE-RELATED"/>
    <property type="match status" value="1"/>
</dbReference>
<dbReference type="EMBL" id="SJOI01000001">
    <property type="protein sequence ID" value="TCL02838.1"/>
    <property type="molecule type" value="Genomic_DNA"/>
</dbReference>
<feature type="transmembrane region" description="Helical" evidence="6">
    <location>
        <begin position="400"/>
        <end position="420"/>
    </location>
</feature>
<dbReference type="InterPro" id="IPR011701">
    <property type="entry name" value="MFS"/>
</dbReference>
<reference evidence="8 9" key="1">
    <citation type="submission" date="2019-02" db="EMBL/GenBank/DDBJ databases">
        <title>Investigation of anaerobic lignin degradation for improved lignocellulosic biofuels.</title>
        <authorList>
            <person name="Deangelis K."/>
        </authorList>
    </citation>
    <scope>NUCLEOTIDE SEQUENCE [LARGE SCALE GENOMIC DNA]</scope>
    <source>
        <strain evidence="8 9">159R</strain>
    </source>
</reference>
<keyword evidence="5 6" id="KW-0472">Membrane</keyword>
<dbReference type="InterPro" id="IPR020846">
    <property type="entry name" value="MFS_dom"/>
</dbReference>
<protein>
    <submittedName>
        <fullName evidence="8">Sugar phosphate permease</fullName>
    </submittedName>
</protein>